<feature type="transmembrane region" description="Helical" evidence="6">
    <location>
        <begin position="150"/>
        <end position="169"/>
    </location>
</feature>
<dbReference type="Pfam" id="PF01545">
    <property type="entry name" value="Cation_efflux"/>
    <property type="match status" value="1"/>
</dbReference>
<evidence type="ECO:0000313" key="9">
    <source>
        <dbReference type="Proteomes" id="UP000321118"/>
    </source>
</evidence>
<feature type="domain" description="Cation efflux protein transmembrane" evidence="7">
    <location>
        <begin position="10"/>
        <end position="204"/>
    </location>
</feature>
<feature type="transmembrane region" description="Helical" evidence="6">
    <location>
        <begin position="175"/>
        <end position="196"/>
    </location>
</feature>
<dbReference type="RefSeq" id="WP_186813393.1">
    <property type="nucleotide sequence ID" value="NZ_BJUB01000007.1"/>
</dbReference>
<feature type="transmembrane region" description="Helical" evidence="6">
    <location>
        <begin position="111"/>
        <end position="129"/>
    </location>
</feature>
<feature type="transmembrane region" description="Helical" evidence="6">
    <location>
        <begin position="38"/>
        <end position="58"/>
    </location>
</feature>
<comment type="subcellular location">
    <subcellularLocation>
        <location evidence="1">Membrane</location>
        <topology evidence="1">Multi-pass membrane protein</topology>
    </subcellularLocation>
</comment>
<dbReference type="InterPro" id="IPR058533">
    <property type="entry name" value="Cation_efflux_TM"/>
</dbReference>
<gene>
    <name evidence="8" type="ORF">CXY01_24430</name>
</gene>
<dbReference type="GO" id="GO:0015093">
    <property type="term" value="F:ferrous iron transmembrane transporter activity"/>
    <property type="evidence" value="ECO:0007669"/>
    <property type="project" value="TreeGrafter"/>
</dbReference>
<dbReference type="PANTHER" id="PTHR43840:SF15">
    <property type="entry name" value="MITOCHONDRIAL METAL TRANSPORTER 1-RELATED"/>
    <property type="match status" value="1"/>
</dbReference>
<evidence type="ECO:0000256" key="5">
    <source>
        <dbReference type="ARBA" id="ARBA00023136"/>
    </source>
</evidence>
<dbReference type="PANTHER" id="PTHR43840">
    <property type="entry name" value="MITOCHONDRIAL METAL TRANSPORTER 1-RELATED"/>
    <property type="match status" value="1"/>
</dbReference>
<proteinExistence type="predicted"/>
<dbReference type="SUPFAM" id="SSF161111">
    <property type="entry name" value="Cation efflux protein transmembrane domain-like"/>
    <property type="match status" value="1"/>
</dbReference>
<dbReference type="GO" id="GO:0015086">
    <property type="term" value="F:cadmium ion transmembrane transporter activity"/>
    <property type="evidence" value="ECO:0007669"/>
    <property type="project" value="TreeGrafter"/>
</dbReference>
<evidence type="ECO:0000256" key="3">
    <source>
        <dbReference type="ARBA" id="ARBA00022692"/>
    </source>
</evidence>
<keyword evidence="4 6" id="KW-1133">Transmembrane helix</keyword>
<evidence type="ECO:0000313" key="8">
    <source>
        <dbReference type="EMBL" id="GEK21923.1"/>
    </source>
</evidence>
<evidence type="ECO:0000256" key="6">
    <source>
        <dbReference type="SAM" id="Phobius"/>
    </source>
</evidence>
<evidence type="ECO:0000256" key="4">
    <source>
        <dbReference type="ARBA" id="ARBA00022989"/>
    </source>
</evidence>
<keyword evidence="5 6" id="KW-0472">Membrane</keyword>
<dbReference type="EMBL" id="BJUB01000007">
    <property type="protein sequence ID" value="GEK21923.1"/>
    <property type="molecule type" value="Genomic_DNA"/>
</dbReference>
<dbReference type="Proteomes" id="UP000321118">
    <property type="component" value="Unassembled WGS sequence"/>
</dbReference>
<dbReference type="GO" id="GO:0015341">
    <property type="term" value="F:zinc efflux antiporter activity"/>
    <property type="evidence" value="ECO:0007669"/>
    <property type="project" value="TreeGrafter"/>
</dbReference>
<protein>
    <submittedName>
        <fullName evidence="8">Cobalt-zinc-cadmium resistance protein</fullName>
    </submittedName>
</protein>
<name>A0A510V4Y2_9CELL</name>
<keyword evidence="2" id="KW-0813">Transport</keyword>
<dbReference type="InterPro" id="IPR027469">
    <property type="entry name" value="Cation_efflux_TMD_sf"/>
</dbReference>
<sequence>MNERRALHESIASAAVLGTLAVVWGIVAQSRVLLFDGAFILLGIVLSALSLMAARAAADVPSARFPFGKAAVTPLAIAVQGVALLGTLLYAGVDAVAVITAGGSDVEPGTVLAYGLITMTCSYAVARWLTHRAPGSELVGAEVAQWRAGALLSLVFAVGGGLALALASVGDVVRYVDPVLVLVACLVLLPIPLRLLRAAGLELLEAEPPAEVRRVLAEAVASVRAEFGLDEPFVRSTKLGSRLYVEVDFVVPEGAWDVTGEDRVRRALIAHLEPLGYDLWANVELTSDPGLAR</sequence>
<evidence type="ECO:0000259" key="7">
    <source>
        <dbReference type="Pfam" id="PF01545"/>
    </source>
</evidence>
<organism evidence="8 9">
    <name type="scientific">Cellulomonas xylanilytica</name>
    <dbReference type="NCBI Taxonomy" id="233583"/>
    <lineage>
        <taxon>Bacteria</taxon>
        <taxon>Bacillati</taxon>
        <taxon>Actinomycetota</taxon>
        <taxon>Actinomycetes</taxon>
        <taxon>Micrococcales</taxon>
        <taxon>Cellulomonadaceae</taxon>
        <taxon>Cellulomonas</taxon>
    </lineage>
</organism>
<comment type="caution">
    <text evidence="8">The sequence shown here is derived from an EMBL/GenBank/DDBJ whole genome shotgun (WGS) entry which is preliminary data.</text>
</comment>
<dbReference type="Gene3D" id="1.20.1510.10">
    <property type="entry name" value="Cation efflux protein transmembrane domain"/>
    <property type="match status" value="1"/>
</dbReference>
<dbReference type="GO" id="GO:0006882">
    <property type="term" value="P:intracellular zinc ion homeostasis"/>
    <property type="evidence" value="ECO:0007669"/>
    <property type="project" value="TreeGrafter"/>
</dbReference>
<evidence type="ECO:0000256" key="2">
    <source>
        <dbReference type="ARBA" id="ARBA00022448"/>
    </source>
</evidence>
<evidence type="ECO:0000256" key="1">
    <source>
        <dbReference type="ARBA" id="ARBA00004141"/>
    </source>
</evidence>
<dbReference type="InterPro" id="IPR050291">
    <property type="entry name" value="CDF_Transporter"/>
</dbReference>
<dbReference type="AlphaFoldDB" id="A0A510V4Y2"/>
<feature type="transmembrane region" description="Helical" evidence="6">
    <location>
        <begin position="12"/>
        <end position="32"/>
    </location>
</feature>
<reference evidence="8 9" key="1">
    <citation type="submission" date="2019-07" db="EMBL/GenBank/DDBJ databases">
        <title>Whole genome shotgun sequence of Cellulomonas xylanilytica NBRC 101102.</title>
        <authorList>
            <person name="Hosoyama A."/>
            <person name="Uohara A."/>
            <person name="Ohji S."/>
            <person name="Ichikawa N."/>
        </authorList>
    </citation>
    <scope>NUCLEOTIDE SEQUENCE [LARGE SCALE GENOMIC DNA]</scope>
    <source>
        <strain evidence="8 9">NBRC 101102</strain>
    </source>
</reference>
<feature type="transmembrane region" description="Helical" evidence="6">
    <location>
        <begin position="70"/>
        <end position="91"/>
    </location>
</feature>
<keyword evidence="9" id="KW-1185">Reference proteome</keyword>
<dbReference type="GO" id="GO:0005886">
    <property type="term" value="C:plasma membrane"/>
    <property type="evidence" value="ECO:0007669"/>
    <property type="project" value="TreeGrafter"/>
</dbReference>
<accession>A0A510V4Y2</accession>
<keyword evidence="3 6" id="KW-0812">Transmembrane</keyword>